<dbReference type="PIRSF" id="PIRSF036428">
    <property type="entry name" value="CobL"/>
    <property type="match status" value="1"/>
</dbReference>
<dbReference type="SUPFAM" id="SSF53790">
    <property type="entry name" value="Tetrapyrrole methylase"/>
    <property type="match status" value="1"/>
</dbReference>
<dbReference type="InterPro" id="IPR014776">
    <property type="entry name" value="4pyrrole_Mease_sub2"/>
</dbReference>
<reference evidence="8" key="1">
    <citation type="submission" date="2020-08" db="EMBL/GenBank/DDBJ databases">
        <title>Genome public.</title>
        <authorList>
            <person name="Liu C."/>
            <person name="Sun Q."/>
        </authorList>
    </citation>
    <scope>NUCLEOTIDE SEQUENCE</scope>
    <source>
        <strain evidence="8">NSJ-15</strain>
    </source>
</reference>
<dbReference type="EMBL" id="JACRTL010000008">
    <property type="protein sequence ID" value="MBC8611767.1"/>
    <property type="molecule type" value="Genomic_DNA"/>
</dbReference>
<dbReference type="AlphaFoldDB" id="A0A8J6PCH0"/>
<evidence type="ECO:0000256" key="4">
    <source>
        <dbReference type="ARBA" id="ARBA00022679"/>
    </source>
</evidence>
<dbReference type="InterPro" id="IPR014777">
    <property type="entry name" value="4pyrrole_Mease_sub1"/>
</dbReference>
<dbReference type="Gene3D" id="3.40.1010.10">
    <property type="entry name" value="Cobalt-precorrin-4 Transmethylase, Domain 1"/>
    <property type="match status" value="1"/>
</dbReference>
<keyword evidence="4" id="KW-0808">Transferase</keyword>
<dbReference type="InterPro" id="IPR012818">
    <property type="entry name" value="CbiE"/>
</dbReference>
<dbReference type="GO" id="GO:0008276">
    <property type="term" value="F:protein methyltransferase activity"/>
    <property type="evidence" value="ECO:0007669"/>
    <property type="project" value="InterPro"/>
</dbReference>
<dbReference type="GO" id="GO:0032259">
    <property type="term" value="P:methylation"/>
    <property type="evidence" value="ECO:0007669"/>
    <property type="project" value="UniProtKB-KW"/>
</dbReference>
<gene>
    <name evidence="8" type="primary">cbiE</name>
    <name evidence="8" type="ORF">H8702_11765</name>
</gene>
<dbReference type="PANTHER" id="PTHR43182">
    <property type="entry name" value="COBALT-PRECORRIN-6B C(15)-METHYLTRANSFERASE (DECARBOXYLATING)"/>
    <property type="match status" value="1"/>
</dbReference>
<protein>
    <submittedName>
        <fullName evidence="8">Precorrin-6y C5,15-methyltransferase (Decarboxylating) subunit CbiE</fullName>
    </submittedName>
</protein>
<evidence type="ECO:0000259" key="6">
    <source>
        <dbReference type="Pfam" id="PF00590"/>
    </source>
</evidence>
<sequence>MKQRRIYLVGAGMGTLLSLTGQAKQAIEESEFLFGAARLLAPYQELGRCAEPIYQAGKIAEYLDAHPDIRTAAVLLSGDIGFYSGAKQLADAFKNEEVVGIPGISSVQYFFAKLQLPWESVHLMSLHGREQNLLAALRRHPKIFLLTGTDHSVNVICGMLCRYGYGQAKIVVGENLSYPEERFLHGTAKEFARLETAPLSVMLIERAEDSEHPAVPGIDDREFIRGKVPMTKSEVRSVSISKLRLCRNDVVYDIGAGTGSVSVEAALIAEQGQVYAVEYQPEAVSLIRQNAEKFGCSNVHVVKGKAPEALEPLPPPTRVFIGGSSGNLQGIFRCLTEKTGFFRLVLNAVTLETLQGAVTYLEQLGFSDTEIVQVAVTDLKTVGKYHMMDAKNPVFIVKSVWNKKEEM</sequence>
<evidence type="ECO:0000259" key="7">
    <source>
        <dbReference type="Pfam" id="PF13847"/>
    </source>
</evidence>
<keyword evidence="3" id="KW-0489">Methyltransferase</keyword>
<feature type="domain" description="Methyltransferase" evidence="7">
    <location>
        <begin position="248"/>
        <end position="308"/>
    </location>
</feature>
<accession>A0A8J6PCH0</accession>
<dbReference type="InterPro" id="IPR050714">
    <property type="entry name" value="Cobalamin_biosynth_MTase"/>
</dbReference>
<evidence type="ECO:0000256" key="1">
    <source>
        <dbReference type="ARBA" id="ARBA00004953"/>
    </source>
</evidence>
<dbReference type="Proteomes" id="UP000632659">
    <property type="component" value="Unassembled WGS sequence"/>
</dbReference>
<dbReference type="InterPro" id="IPR006365">
    <property type="entry name" value="Cbl_synth_CobL"/>
</dbReference>
<dbReference type="Gene3D" id="3.30.950.10">
    <property type="entry name" value="Methyltransferase, Cobalt-precorrin-4 Transmethylase, Domain 2"/>
    <property type="match status" value="1"/>
</dbReference>
<dbReference type="SUPFAM" id="SSF53335">
    <property type="entry name" value="S-adenosyl-L-methionine-dependent methyltransferases"/>
    <property type="match status" value="1"/>
</dbReference>
<dbReference type="CDD" id="cd11644">
    <property type="entry name" value="Precorrin-6Y-MT"/>
    <property type="match status" value="1"/>
</dbReference>
<dbReference type="UniPathway" id="UPA00148"/>
<dbReference type="GO" id="GO:0009236">
    <property type="term" value="P:cobalamin biosynthetic process"/>
    <property type="evidence" value="ECO:0007669"/>
    <property type="project" value="UniProtKB-UniPathway"/>
</dbReference>
<dbReference type="InterPro" id="IPR025714">
    <property type="entry name" value="Methyltranfer_dom"/>
</dbReference>
<dbReference type="CDD" id="cd02440">
    <property type="entry name" value="AdoMet_MTases"/>
    <property type="match status" value="1"/>
</dbReference>
<evidence type="ECO:0000313" key="9">
    <source>
        <dbReference type="Proteomes" id="UP000632659"/>
    </source>
</evidence>
<dbReference type="Pfam" id="PF13847">
    <property type="entry name" value="Methyltransf_31"/>
    <property type="match status" value="1"/>
</dbReference>
<dbReference type="InterPro" id="IPR000878">
    <property type="entry name" value="4pyrrol_Mease"/>
</dbReference>
<keyword evidence="2" id="KW-0169">Cobalamin biosynthesis</keyword>
<dbReference type="Gene3D" id="3.40.50.150">
    <property type="entry name" value="Vaccinia Virus protein VP39"/>
    <property type="match status" value="1"/>
</dbReference>
<dbReference type="PANTHER" id="PTHR43182:SF1">
    <property type="entry name" value="COBALT-PRECORRIN-7 C(5)-METHYLTRANSFERASE"/>
    <property type="match status" value="1"/>
</dbReference>
<keyword evidence="9" id="KW-1185">Reference proteome</keyword>
<dbReference type="RefSeq" id="WP_187536759.1">
    <property type="nucleotide sequence ID" value="NZ_JACRTL010000008.1"/>
</dbReference>
<evidence type="ECO:0000256" key="2">
    <source>
        <dbReference type="ARBA" id="ARBA00022573"/>
    </source>
</evidence>
<evidence type="ECO:0000256" key="5">
    <source>
        <dbReference type="ARBA" id="ARBA00022691"/>
    </source>
</evidence>
<evidence type="ECO:0000256" key="3">
    <source>
        <dbReference type="ARBA" id="ARBA00022603"/>
    </source>
</evidence>
<keyword evidence="5" id="KW-0949">S-adenosyl-L-methionine</keyword>
<dbReference type="NCBIfam" id="TIGR02467">
    <property type="entry name" value="CbiE"/>
    <property type="match status" value="1"/>
</dbReference>
<evidence type="ECO:0000313" key="8">
    <source>
        <dbReference type="EMBL" id="MBC8611767.1"/>
    </source>
</evidence>
<comment type="caution">
    <text evidence="8">The sequence shown here is derived from an EMBL/GenBank/DDBJ whole genome shotgun (WGS) entry which is preliminary data.</text>
</comment>
<dbReference type="InterPro" id="IPR029063">
    <property type="entry name" value="SAM-dependent_MTases_sf"/>
</dbReference>
<dbReference type="InterPro" id="IPR014008">
    <property type="entry name" value="Cbl_synth_MTase_CbiT"/>
</dbReference>
<comment type="pathway">
    <text evidence="1">Cofactor biosynthesis; adenosylcobalamin biosynthesis.</text>
</comment>
<proteinExistence type="predicted"/>
<feature type="domain" description="Tetrapyrrole methylase" evidence="6">
    <location>
        <begin position="5"/>
        <end position="191"/>
    </location>
</feature>
<organism evidence="8 9">
    <name type="scientific">Massiliimalia timonensis</name>
    <dbReference type="NCBI Taxonomy" id="1987501"/>
    <lineage>
        <taxon>Bacteria</taxon>
        <taxon>Bacillati</taxon>
        <taxon>Bacillota</taxon>
        <taxon>Clostridia</taxon>
        <taxon>Eubacteriales</taxon>
        <taxon>Oscillospiraceae</taxon>
        <taxon>Massiliimalia</taxon>
    </lineage>
</organism>
<dbReference type="NCBIfam" id="TIGR02469">
    <property type="entry name" value="CbiT"/>
    <property type="match status" value="1"/>
</dbReference>
<dbReference type="Pfam" id="PF00590">
    <property type="entry name" value="TP_methylase"/>
    <property type="match status" value="1"/>
</dbReference>
<name>A0A8J6PCH0_9FIRM</name>
<dbReference type="InterPro" id="IPR035996">
    <property type="entry name" value="4pyrrol_Methylase_sf"/>
</dbReference>